<evidence type="ECO:0000313" key="1">
    <source>
        <dbReference type="EMBL" id="JAH87058.1"/>
    </source>
</evidence>
<organism evidence="1">
    <name type="scientific">Anguilla anguilla</name>
    <name type="common">European freshwater eel</name>
    <name type="synonym">Muraena anguilla</name>
    <dbReference type="NCBI Taxonomy" id="7936"/>
    <lineage>
        <taxon>Eukaryota</taxon>
        <taxon>Metazoa</taxon>
        <taxon>Chordata</taxon>
        <taxon>Craniata</taxon>
        <taxon>Vertebrata</taxon>
        <taxon>Euteleostomi</taxon>
        <taxon>Actinopterygii</taxon>
        <taxon>Neopterygii</taxon>
        <taxon>Teleostei</taxon>
        <taxon>Anguilliformes</taxon>
        <taxon>Anguillidae</taxon>
        <taxon>Anguilla</taxon>
    </lineage>
</organism>
<dbReference type="AlphaFoldDB" id="A0A0E9WC42"/>
<dbReference type="EMBL" id="GBXM01021519">
    <property type="protein sequence ID" value="JAH87058.1"/>
    <property type="molecule type" value="Transcribed_RNA"/>
</dbReference>
<name>A0A0E9WC42_ANGAN</name>
<reference evidence="1" key="1">
    <citation type="submission" date="2014-11" db="EMBL/GenBank/DDBJ databases">
        <authorList>
            <person name="Amaro Gonzalez C."/>
        </authorList>
    </citation>
    <scope>NUCLEOTIDE SEQUENCE</scope>
</reference>
<reference evidence="1" key="2">
    <citation type="journal article" date="2015" name="Fish Shellfish Immunol.">
        <title>Early steps in the European eel (Anguilla anguilla)-Vibrio vulnificus interaction in the gills: Role of the RtxA13 toxin.</title>
        <authorList>
            <person name="Callol A."/>
            <person name="Pajuelo D."/>
            <person name="Ebbesson L."/>
            <person name="Teles M."/>
            <person name="MacKenzie S."/>
            <person name="Amaro C."/>
        </authorList>
    </citation>
    <scope>NUCLEOTIDE SEQUENCE</scope>
</reference>
<sequence length="51" mass="5945">MLGSTGNNIRVYEKKVLKCIFLTNCTEKLKPPLFWLYNLNLISQAHVNHKI</sequence>
<proteinExistence type="predicted"/>
<accession>A0A0E9WC42</accession>
<protein>
    <submittedName>
        <fullName evidence="1">Uncharacterized protein</fullName>
    </submittedName>
</protein>